<dbReference type="AlphaFoldDB" id="A0A377FUR0"/>
<dbReference type="Pfam" id="PF07799">
    <property type="entry name" value="DUF1643"/>
    <property type="match status" value="1"/>
</dbReference>
<dbReference type="InterPro" id="IPR012441">
    <property type="entry name" value="DUF1643"/>
</dbReference>
<accession>A0A377FUR0</accession>
<dbReference type="RefSeq" id="WP_024371959.1">
    <property type="nucleotide sequence ID" value="NZ_UGGP01000001.1"/>
</dbReference>
<dbReference type="OrthoDB" id="2352121at2"/>
<reference evidence="1 2" key="1">
    <citation type="submission" date="2018-06" db="EMBL/GenBank/DDBJ databases">
        <authorList>
            <consortium name="Pathogen Informatics"/>
            <person name="Doyle S."/>
        </authorList>
    </citation>
    <scope>NUCLEOTIDE SEQUENCE [LARGE SCALE GENOMIC DNA]</scope>
    <source>
        <strain evidence="1 2">NCTC13163</strain>
    </source>
</reference>
<proteinExistence type="predicted"/>
<protein>
    <submittedName>
        <fullName evidence="1">Uncharacterized protein conserved in bacteria</fullName>
    </submittedName>
</protein>
<gene>
    <name evidence="1" type="ORF">NCTC13163_01428</name>
</gene>
<dbReference type="STRING" id="1397694.GCA_000702585_01929"/>
<evidence type="ECO:0000313" key="2">
    <source>
        <dbReference type="Proteomes" id="UP000254060"/>
    </source>
</evidence>
<sequence>MNTQIEEVTIRVKSIFNDDKTKRYMRSYEFTDVVDGVICAVIIYSPRMSDAFLSGTTTQRAYMLMRNHLDQPIREVRVISLVPTLAINDNLPYVESQLDEVNYHYVEETLDDVEKSGGMAIVGWGSPGRLMHHATAYKSLFADHEANMFCIGTTSKGEPQQIRMANENTVLEAFNNESVKPKFRIVKETKQDDSE</sequence>
<name>A0A377FUR0_9BACL</name>
<dbReference type="Proteomes" id="UP000254060">
    <property type="component" value="Unassembled WGS sequence"/>
</dbReference>
<evidence type="ECO:0000313" key="1">
    <source>
        <dbReference type="EMBL" id="STO08063.1"/>
    </source>
</evidence>
<dbReference type="EMBL" id="UGGP01000001">
    <property type="protein sequence ID" value="STO08063.1"/>
    <property type="molecule type" value="Genomic_DNA"/>
</dbReference>
<organism evidence="1 2">
    <name type="scientific">Exiguobacterium aurantiacum</name>
    <dbReference type="NCBI Taxonomy" id="33987"/>
    <lineage>
        <taxon>Bacteria</taxon>
        <taxon>Bacillati</taxon>
        <taxon>Bacillota</taxon>
        <taxon>Bacilli</taxon>
        <taxon>Bacillales</taxon>
        <taxon>Bacillales Family XII. Incertae Sedis</taxon>
        <taxon>Exiguobacterium</taxon>
    </lineage>
</organism>